<evidence type="ECO:0000256" key="2">
    <source>
        <dbReference type="ARBA" id="ARBA00023002"/>
    </source>
</evidence>
<evidence type="ECO:0000256" key="1">
    <source>
        <dbReference type="ARBA" id="ARBA00022630"/>
    </source>
</evidence>
<evidence type="ECO:0000259" key="3">
    <source>
        <dbReference type="Pfam" id="PF00724"/>
    </source>
</evidence>
<dbReference type="Pfam" id="PF00724">
    <property type="entry name" value="Oxidored_FMN"/>
    <property type="match status" value="1"/>
</dbReference>
<keyword evidence="2" id="KW-0560">Oxidoreductase</keyword>
<dbReference type="InterPro" id="IPR051799">
    <property type="entry name" value="NADH_flavin_oxidoreductase"/>
</dbReference>
<evidence type="ECO:0000313" key="5">
    <source>
        <dbReference type="Proteomes" id="UP000267187"/>
    </source>
</evidence>
<dbReference type="PANTHER" id="PTHR43656">
    <property type="entry name" value="BINDING OXIDOREDUCTASE, PUTATIVE (AFU_ORTHOLOGUE AFUA_2G08260)-RELATED"/>
    <property type="match status" value="1"/>
</dbReference>
<name>A0A3M0A543_9GAMM</name>
<dbReference type="Proteomes" id="UP000267187">
    <property type="component" value="Unassembled WGS sequence"/>
</dbReference>
<sequence length="365" mass="40250">MSFATTSLSSSLSLSAANDVKNRFVKGACQEGLANALNDPTPQLESLYRRWSMGGAGVIISGTTWVIRGDEIPRGDLVLDQLSDVVAFRRLAKAGQVNNSHCWLQLSHFSSRLDPSFNELDASEVMVIIQSFVEAAQRAENAGFSGVQIAAHHGHFLGDSLNAATNQRDDMWGGDSGRRASLLFAIIAEIRKAVRADFLVSLTLDTSALESDDGEPAQQLISLLDQKLDTLQLIGELPKNSLIEGFSSAALVGSGEALNCEPDQHSRENAPFKLISFDWRYALLPNLVERWLATSQLEWPKSWPRDEASSASTNAKLSHWYQDQMYLLSMGEKSVPVAGALSLRLRVALVRWRSERSQRRLFSHH</sequence>
<dbReference type="RefSeq" id="WP_121876964.1">
    <property type="nucleotide sequence ID" value="NZ_REFJ01000003.1"/>
</dbReference>
<organism evidence="4 5">
    <name type="scientific">Umboniibacter marinipuniceus</name>
    <dbReference type="NCBI Taxonomy" id="569599"/>
    <lineage>
        <taxon>Bacteria</taxon>
        <taxon>Pseudomonadati</taxon>
        <taxon>Pseudomonadota</taxon>
        <taxon>Gammaproteobacteria</taxon>
        <taxon>Cellvibrionales</taxon>
        <taxon>Cellvibrionaceae</taxon>
        <taxon>Umboniibacter</taxon>
    </lineage>
</organism>
<dbReference type="OrthoDB" id="8523426at2"/>
<dbReference type="InterPro" id="IPR013785">
    <property type="entry name" value="Aldolase_TIM"/>
</dbReference>
<dbReference type="GO" id="GO:0016491">
    <property type="term" value="F:oxidoreductase activity"/>
    <property type="evidence" value="ECO:0007669"/>
    <property type="project" value="UniProtKB-KW"/>
</dbReference>
<reference evidence="4 5" key="1">
    <citation type="submission" date="2018-10" db="EMBL/GenBank/DDBJ databases">
        <title>Genomic Encyclopedia of Type Strains, Phase IV (KMG-IV): sequencing the most valuable type-strain genomes for metagenomic binning, comparative biology and taxonomic classification.</title>
        <authorList>
            <person name="Goeker M."/>
        </authorList>
    </citation>
    <scope>NUCLEOTIDE SEQUENCE [LARGE SCALE GENOMIC DNA]</scope>
    <source>
        <strain evidence="4 5">DSM 25080</strain>
    </source>
</reference>
<evidence type="ECO:0000313" key="4">
    <source>
        <dbReference type="EMBL" id="RMA80291.1"/>
    </source>
</evidence>
<proteinExistence type="predicted"/>
<dbReference type="Gene3D" id="3.20.20.70">
    <property type="entry name" value="Aldolase class I"/>
    <property type="match status" value="1"/>
</dbReference>
<dbReference type="GO" id="GO:0010181">
    <property type="term" value="F:FMN binding"/>
    <property type="evidence" value="ECO:0007669"/>
    <property type="project" value="InterPro"/>
</dbReference>
<gene>
    <name evidence="4" type="ORF">DFR27_1657</name>
</gene>
<accession>A0A3M0A543</accession>
<dbReference type="EMBL" id="REFJ01000003">
    <property type="protein sequence ID" value="RMA80291.1"/>
    <property type="molecule type" value="Genomic_DNA"/>
</dbReference>
<keyword evidence="5" id="KW-1185">Reference proteome</keyword>
<protein>
    <submittedName>
        <fullName evidence="4">NADH:flavin oxidoreductase/NADH oxidase family protein</fullName>
    </submittedName>
</protein>
<dbReference type="AlphaFoldDB" id="A0A3M0A543"/>
<keyword evidence="1" id="KW-0285">Flavoprotein</keyword>
<dbReference type="SUPFAM" id="SSF51395">
    <property type="entry name" value="FMN-linked oxidoreductases"/>
    <property type="match status" value="1"/>
</dbReference>
<dbReference type="InterPro" id="IPR001155">
    <property type="entry name" value="OxRdtase_FMN_N"/>
</dbReference>
<dbReference type="PANTHER" id="PTHR43656:SF2">
    <property type="entry name" value="BINDING OXIDOREDUCTASE, PUTATIVE (AFU_ORTHOLOGUE AFUA_2G08260)-RELATED"/>
    <property type="match status" value="1"/>
</dbReference>
<feature type="domain" description="NADH:flavin oxidoreductase/NADH oxidase N-terminal" evidence="3">
    <location>
        <begin position="118"/>
        <end position="212"/>
    </location>
</feature>
<comment type="caution">
    <text evidence="4">The sequence shown here is derived from an EMBL/GenBank/DDBJ whole genome shotgun (WGS) entry which is preliminary data.</text>
</comment>